<gene>
    <name evidence="1" type="ORF">C5E45_27380</name>
</gene>
<evidence type="ECO:0000313" key="1">
    <source>
        <dbReference type="EMBL" id="PPJ35171.1"/>
    </source>
</evidence>
<dbReference type="RefSeq" id="WP_104380519.1">
    <property type="nucleotide sequence ID" value="NZ_PSZC01000024.1"/>
</dbReference>
<proteinExistence type="predicted"/>
<accession>A0A2S6AIX8</accession>
<organism evidence="1 2">
    <name type="scientific">Nocardia nova</name>
    <dbReference type="NCBI Taxonomy" id="37330"/>
    <lineage>
        <taxon>Bacteria</taxon>
        <taxon>Bacillati</taxon>
        <taxon>Actinomycetota</taxon>
        <taxon>Actinomycetes</taxon>
        <taxon>Mycobacteriales</taxon>
        <taxon>Nocardiaceae</taxon>
        <taxon>Nocardia</taxon>
    </lineage>
</organism>
<protein>
    <submittedName>
        <fullName evidence="1">Uncharacterized protein</fullName>
    </submittedName>
</protein>
<comment type="caution">
    <text evidence="1">The sequence shown here is derived from an EMBL/GenBank/DDBJ whole genome shotgun (WGS) entry which is preliminary data.</text>
</comment>
<dbReference type="EMBL" id="PSZC01000024">
    <property type="protein sequence ID" value="PPJ35171.1"/>
    <property type="molecule type" value="Genomic_DNA"/>
</dbReference>
<sequence length="61" mass="6921">MRDTNAEPEQVLRFAPGTDLAEARERCPKWIRLWDSVQREFWADIAAAAGCSPATGRENCR</sequence>
<reference evidence="1 2" key="1">
    <citation type="submission" date="2018-02" db="EMBL/GenBank/DDBJ databases">
        <title>8 Nocardia nova and 1 Nocardia cyriacigeorgica strain used for evolution to TMP-SMX.</title>
        <authorList>
            <person name="Mehta H."/>
            <person name="Weng J."/>
            <person name="Shamoo Y."/>
        </authorList>
    </citation>
    <scope>NUCLEOTIDE SEQUENCE [LARGE SCALE GENOMIC DNA]</scope>
    <source>
        <strain evidence="1 2">MDA3139</strain>
    </source>
</reference>
<dbReference type="Proteomes" id="UP000239874">
    <property type="component" value="Unassembled WGS sequence"/>
</dbReference>
<evidence type="ECO:0000313" key="2">
    <source>
        <dbReference type="Proteomes" id="UP000239874"/>
    </source>
</evidence>
<dbReference type="AlphaFoldDB" id="A0A2S6AIX8"/>
<name>A0A2S6AIX8_9NOCA</name>